<keyword evidence="8" id="KW-0106">Calcium</keyword>
<dbReference type="OrthoDB" id="431720at2759"/>
<evidence type="ECO:0000256" key="2">
    <source>
        <dbReference type="ARBA" id="ARBA00022448"/>
    </source>
</evidence>
<dbReference type="EMBL" id="KV924587">
    <property type="protein sequence ID" value="PIO39999.1"/>
    <property type="molecule type" value="Genomic_DNA"/>
</dbReference>
<evidence type="ECO:0000256" key="9">
    <source>
        <dbReference type="ARBA" id="ARBA00022882"/>
    </source>
</evidence>
<gene>
    <name evidence="19" type="ORF">AB205_0010720</name>
</gene>
<name>A0A2G9SIK2_AQUCT</name>
<keyword evidence="12 17" id="KW-0472">Membrane</keyword>
<keyword evidence="10 17" id="KW-1133">Transmembrane helix</keyword>
<comment type="subcellular location">
    <subcellularLocation>
        <location evidence="1">Membrane</location>
        <topology evidence="1">Multi-pass membrane protein</topology>
    </subcellularLocation>
</comment>
<keyword evidence="5" id="KW-0107">Calcium channel</keyword>
<evidence type="ECO:0000256" key="6">
    <source>
        <dbReference type="ARBA" id="ARBA00022692"/>
    </source>
</evidence>
<reference evidence="20" key="1">
    <citation type="journal article" date="2017" name="Nat. Commun.">
        <title>The North American bullfrog draft genome provides insight into hormonal regulation of long noncoding RNA.</title>
        <authorList>
            <person name="Hammond S.A."/>
            <person name="Warren R.L."/>
            <person name="Vandervalk B.P."/>
            <person name="Kucuk E."/>
            <person name="Khan H."/>
            <person name="Gibb E.A."/>
            <person name="Pandoh P."/>
            <person name="Kirk H."/>
            <person name="Zhao Y."/>
            <person name="Jones M."/>
            <person name="Mungall A.J."/>
            <person name="Coope R."/>
            <person name="Pleasance S."/>
            <person name="Moore R.A."/>
            <person name="Holt R.A."/>
            <person name="Round J.M."/>
            <person name="Ohora S."/>
            <person name="Walle B.V."/>
            <person name="Veldhoen N."/>
            <person name="Helbing C.C."/>
            <person name="Birol I."/>
        </authorList>
    </citation>
    <scope>NUCLEOTIDE SEQUENCE [LARGE SCALE GENOMIC DNA]</scope>
</reference>
<evidence type="ECO:0000256" key="11">
    <source>
        <dbReference type="ARBA" id="ARBA00023065"/>
    </source>
</evidence>
<evidence type="ECO:0000256" key="8">
    <source>
        <dbReference type="ARBA" id="ARBA00022837"/>
    </source>
</evidence>
<dbReference type="PANTHER" id="PTHR45628:SF10">
    <property type="entry name" value="VOLTAGE-DEPENDENT L-TYPE CALCIUM CHANNEL SUBUNIT ALPHA-1C"/>
    <property type="match status" value="1"/>
</dbReference>
<keyword evidence="6 17" id="KW-0812">Transmembrane</keyword>
<keyword evidence="14" id="KW-0325">Glycoprotein</keyword>
<evidence type="ECO:0000259" key="18">
    <source>
        <dbReference type="Pfam" id="PF00520"/>
    </source>
</evidence>
<evidence type="ECO:0000256" key="16">
    <source>
        <dbReference type="ARBA" id="ARBA00036634"/>
    </source>
</evidence>
<evidence type="ECO:0000256" key="14">
    <source>
        <dbReference type="ARBA" id="ARBA00023180"/>
    </source>
</evidence>
<dbReference type="GO" id="GO:0098703">
    <property type="term" value="P:calcium ion import across plasma membrane"/>
    <property type="evidence" value="ECO:0007669"/>
    <property type="project" value="TreeGrafter"/>
</dbReference>
<evidence type="ECO:0000256" key="10">
    <source>
        <dbReference type="ARBA" id="ARBA00022989"/>
    </source>
</evidence>
<dbReference type="SUPFAM" id="SSF81324">
    <property type="entry name" value="Voltage-gated potassium channels"/>
    <property type="match status" value="1"/>
</dbReference>
<evidence type="ECO:0000313" key="20">
    <source>
        <dbReference type="Proteomes" id="UP000228934"/>
    </source>
</evidence>
<keyword evidence="3" id="KW-0597">Phosphoprotein</keyword>
<dbReference type="GO" id="GO:0005891">
    <property type="term" value="C:voltage-gated calcium channel complex"/>
    <property type="evidence" value="ECO:0007669"/>
    <property type="project" value="TreeGrafter"/>
</dbReference>
<accession>A0A2G9SIK2</accession>
<dbReference type="InterPro" id="IPR005821">
    <property type="entry name" value="Ion_trans_dom"/>
</dbReference>
<evidence type="ECO:0000256" key="15">
    <source>
        <dbReference type="ARBA" id="ARBA00023303"/>
    </source>
</evidence>
<evidence type="ECO:0000256" key="17">
    <source>
        <dbReference type="SAM" id="Phobius"/>
    </source>
</evidence>
<proteinExistence type="predicted"/>
<dbReference type="Proteomes" id="UP000228934">
    <property type="component" value="Unassembled WGS sequence"/>
</dbReference>
<evidence type="ECO:0000256" key="12">
    <source>
        <dbReference type="ARBA" id="ARBA00023136"/>
    </source>
</evidence>
<keyword evidence="13" id="KW-1015">Disulfide bond</keyword>
<keyword evidence="2" id="KW-0813">Transport</keyword>
<comment type="catalytic activity">
    <reaction evidence="16">
        <text>Ca(2+)(in) = Ca(2+)(out)</text>
        <dbReference type="Rhea" id="RHEA:29671"/>
        <dbReference type="ChEBI" id="CHEBI:29108"/>
    </reaction>
</comment>
<dbReference type="InterPro" id="IPR050599">
    <property type="entry name" value="VDCC_alpha-1_subunit"/>
</dbReference>
<feature type="transmembrane region" description="Helical" evidence="17">
    <location>
        <begin position="15"/>
        <end position="35"/>
    </location>
</feature>
<evidence type="ECO:0000256" key="7">
    <source>
        <dbReference type="ARBA" id="ARBA00022737"/>
    </source>
</evidence>
<evidence type="ECO:0000313" key="19">
    <source>
        <dbReference type="EMBL" id="PIO39999.1"/>
    </source>
</evidence>
<protein>
    <recommendedName>
        <fullName evidence="18">Ion transport domain-containing protein</fullName>
    </recommendedName>
</protein>
<evidence type="ECO:0000256" key="5">
    <source>
        <dbReference type="ARBA" id="ARBA00022673"/>
    </source>
</evidence>
<dbReference type="FunFam" id="1.20.120.350:FF:000051">
    <property type="entry name" value="Voltage-dependent L-type calcium channel subunit alpha"/>
    <property type="match status" value="1"/>
</dbReference>
<feature type="transmembrane region" description="Helical" evidence="17">
    <location>
        <begin position="74"/>
        <end position="93"/>
    </location>
</feature>
<evidence type="ECO:0000256" key="4">
    <source>
        <dbReference type="ARBA" id="ARBA00022568"/>
    </source>
</evidence>
<organism evidence="19 20">
    <name type="scientific">Aquarana catesbeiana</name>
    <name type="common">American bullfrog</name>
    <name type="synonym">Rana catesbeiana</name>
    <dbReference type="NCBI Taxonomy" id="8400"/>
    <lineage>
        <taxon>Eukaryota</taxon>
        <taxon>Metazoa</taxon>
        <taxon>Chordata</taxon>
        <taxon>Craniata</taxon>
        <taxon>Vertebrata</taxon>
        <taxon>Euteleostomi</taxon>
        <taxon>Amphibia</taxon>
        <taxon>Batrachia</taxon>
        <taxon>Anura</taxon>
        <taxon>Neobatrachia</taxon>
        <taxon>Ranoidea</taxon>
        <taxon>Ranidae</taxon>
        <taxon>Aquarana</taxon>
    </lineage>
</organism>
<dbReference type="GO" id="GO:0008331">
    <property type="term" value="F:high voltage-gated calcium channel activity"/>
    <property type="evidence" value="ECO:0007669"/>
    <property type="project" value="TreeGrafter"/>
</dbReference>
<keyword evidence="4" id="KW-0109">Calcium transport</keyword>
<evidence type="ECO:0000256" key="1">
    <source>
        <dbReference type="ARBA" id="ARBA00004141"/>
    </source>
</evidence>
<feature type="domain" description="Ion transport" evidence="18">
    <location>
        <begin position="35"/>
        <end position="93"/>
    </location>
</feature>
<sequence>MNSPLKAGPRHHSEVLYYFDIVFTIIFTIEIALKILGNADYVFTSIFTLEIILKMTAYGAFLHKGSFCRNYFNILDLLVVSVSLISFGIHMWSSAYSLLFAPSEILSSSPLYSSLCLLALEYSCSR</sequence>
<evidence type="ECO:0000256" key="13">
    <source>
        <dbReference type="ARBA" id="ARBA00023157"/>
    </source>
</evidence>
<keyword evidence="15" id="KW-0407">Ion channel</keyword>
<keyword evidence="20" id="KW-1185">Reference proteome</keyword>
<keyword evidence="7" id="KW-0677">Repeat</keyword>
<dbReference type="InterPro" id="IPR027359">
    <property type="entry name" value="Volt_channel_dom_sf"/>
</dbReference>
<evidence type="ECO:0000256" key="3">
    <source>
        <dbReference type="ARBA" id="ARBA00022553"/>
    </source>
</evidence>
<keyword evidence="9" id="KW-0851">Voltage-gated channel</keyword>
<dbReference type="PANTHER" id="PTHR45628">
    <property type="entry name" value="VOLTAGE-DEPENDENT CALCIUM CHANNEL TYPE A SUBUNIT ALPHA-1"/>
    <property type="match status" value="1"/>
</dbReference>
<dbReference type="AlphaFoldDB" id="A0A2G9SIK2"/>
<keyword evidence="11" id="KW-0406">Ion transport</keyword>
<dbReference type="Gene3D" id="1.20.120.350">
    <property type="entry name" value="Voltage-gated potassium channels. Chain C"/>
    <property type="match status" value="2"/>
</dbReference>
<dbReference type="Pfam" id="PF00520">
    <property type="entry name" value="Ion_trans"/>
    <property type="match status" value="1"/>
</dbReference>